<proteinExistence type="predicted"/>
<name>A0A151MGX1_ALLMI</name>
<comment type="caution">
    <text evidence="1">The sequence shown here is derived from an EMBL/GenBank/DDBJ whole genome shotgun (WGS) entry which is preliminary data.</text>
</comment>
<sequence>MYLNNQGQTLRAKFPASYNPTLKLAHTGVPVTPAKNFPETENLLTLFTKALNLLHKAGHCSSDVRSTPWE</sequence>
<accession>A0A151MGX1</accession>
<dbReference type="EMBL" id="AKHW03006178">
    <property type="protein sequence ID" value="KYO23777.1"/>
    <property type="molecule type" value="Genomic_DNA"/>
</dbReference>
<dbReference type="AlphaFoldDB" id="A0A151MGX1"/>
<keyword evidence="2" id="KW-1185">Reference proteome</keyword>
<reference evidence="1 2" key="1">
    <citation type="journal article" date="2012" name="Genome Biol.">
        <title>Sequencing three crocodilian genomes to illuminate the evolution of archosaurs and amniotes.</title>
        <authorList>
            <person name="St John J.A."/>
            <person name="Braun E.L."/>
            <person name="Isberg S.R."/>
            <person name="Miles L.G."/>
            <person name="Chong A.Y."/>
            <person name="Gongora J."/>
            <person name="Dalzell P."/>
            <person name="Moran C."/>
            <person name="Bed'hom B."/>
            <person name="Abzhanov A."/>
            <person name="Burgess S.C."/>
            <person name="Cooksey A.M."/>
            <person name="Castoe T.A."/>
            <person name="Crawford N.G."/>
            <person name="Densmore L.D."/>
            <person name="Drew J.C."/>
            <person name="Edwards S.V."/>
            <person name="Faircloth B.C."/>
            <person name="Fujita M.K."/>
            <person name="Greenwold M.J."/>
            <person name="Hoffmann F.G."/>
            <person name="Howard J.M."/>
            <person name="Iguchi T."/>
            <person name="Janes D.E."/>
            <person name="Khan S.Y."/>
            <person name="Kohno S."/>
            <person name="de Koning A.J."/>
            <person name="Lance S.L."/>
            <person name="McCarthy F.M."/>
            <person name="McCormack J.E."/>
            <person name="Merchant M.E."/>
            <person name="Peterson D.G."/>
            <person name="Pollock D.D."/>
            <person name="Pourmand N."/>
            <person name="Raney B.J."/>
            <person name="Roessler K.A."/>
            <person name="Sanford J.R."/>
            <person name="Sawyer R.H."/>
            <person name="Schmidt C.J."/>
            <person name="Triplett E.W."/>
            <person name="Tuberville T.D."/>
            <person name="Venegas-Anaya M."/>
            <person name="Howard J.T."/>
            <person name="Jarvis E.D."/>
            <person name="Guillette L.J.Jr."/>
            <person name="Glenn T.C."/>
            <person name="Green R.E."/>
            <person name="Ray D.A."/>
        </authorList>
    </citation>
    <scope>NUCLEOTIDE SEQUENCE [LARGE SCALE GENOMIC DNA]</scope>
    <source>
        <strain evidence="1">KSC_2009_1</strain>
    </source>
</reference>
<evidence type="ECO:0000313" key="1">
    <source>
        <dbReference type="EMBL" id="KYO23777.1"/>
    </source>
</evidence>
<gene>
    <name evidence="1" type="ORF">Y1Q_0002386</name>
</gene>
<protein>
    <submittedName>
        <fullName evidence="1">Uncharacterized protein</fullName>
    </submittedName>
</protein>
<organism evidence="1 2">
    <name type="scientific">Alligator mississippiensis</name>
    <name type="common">American alligator</name>
    <dbReference type="NCBI Taxonomy" id="8496"/>
    <lineage>
        <taxon>Eukaryota</taxon>
        <taxon>Metazoa</taxon>
        <taxon>Chordata</taxon>
        <taxon>Craniata</taxon>
        <taxon>Vertebrata</taxon>
        <taxon>Euteleostomi</taxon>
        <taxon>Archelosauria</taxon>
        <taxon>Archosauria</taxon>
        <taxon>Crocodylia</taxon>
        <taxon>Alligatoridae</taxon>
        <taxon>Alligatorinae</taxon>
        <taxon>Alligator</taxon>
    </lineage>
</organism>
<evidence type="ECO:0000313" key="2">
    <source>
        <dbReference type="Proteomes" id="UP000050525"/>
    </source>
</evidence>
<dbReference type="Proteomes" id="UP000050525">
    <property type="component" value="Unassembled WGS sequence"/>
</dbReference>